<dbReference type="Gene3D" id="2.60.120.1540">
    <property type="match status" value="1"/>
</dbReference>
<evidence type="ECO:0000313" key="5">
    <source>
        <dbReference type="EMBL" id="MEQ2210309.1"/>
    </source>
</evidence>
<accession>A0ABV0RQ47</accession>
<gene>
    <name evidence="5" type="ORF">XENOCAPTIV_011423</name>
</gene>
<dbReference type="InterPro" id="IPR011626">
    <property type="entry name" value="Alpha-macroglobulin_TED"/>
</dbReference>
<dbReference type="PANTHER" id="PTHR11412:SF83">
    <property type="entry name" value="COMPLEMENT C5"/>
    <property type="match status" value="1"/>
</dbReference>
<dbReference type="InterPro" id="IPR018933">
    <property type="entry name" value="Netrin_module_non-TIMP"/>
</dbReference>
<dbReference type="Gene3D" id="2.40.50.120">
    <property type="match status" value="1"/>
</dbReference>
<sequence length="480" mass="53471">ILNLEHVSSERMDLNWWLYVCPGNPVVLRYWQESNVTADRVKPDKSSGQTVETTAYVLLTMLLKGQIHYANPIMTWLTQDHHYGEGFYSIKDVVLTLEAITEYSRVVPRATLNQDINIRYTRKGALGRVKLSPSRPVATPIQISKSDDIIVSTGYGTGVSSVKLKTVYYQTTASTQTRCNFDLTIEIVGPDVSSNPTKRAPHLVACVKYKPPPNEMYTESTLTVMKIQLPTGVEPYLEDLRQFSDEDESVISHYELQGDTVILQMESVPSDIFLCVGFRVRTRFRVLGAAESLLTVTEPQDKGSLCTKQFSDQHQQLQRLCLGEQCQCMTAACASYRGSVDSTLTADKRTEETCQLHIKYAYKVTVKSSAAEGDFMTYTATIAEVLKKSKEFDALGPGTDLDLVKKATCNGVDLQNNKQYLVMGSSGSEVTHSGSFKYRLPLDSEALVELWPAACSSPECQDYSSHLSNYALDLQLFGCP</sequence>
<dbReference type="SMART" id="SM01361">
    <property type="entry name" value="A2M_recep"/>
    <property type="match status" value="1"/>
</dbReference>
<dbReference type="Proteomes" id="UP001434883">
    <property type="component" value="Unassembled WGS sequence"/>
</dbReference>
<dbReference type="InterPro" id="IPR001134">
    <property type="entry name" value="Netrin_domain"/>
</dbReference>
<keyword evidence="6" id="KW-1185">Reference proteome</keyword>
<protein>
    <recommendedName>
        <fullName evidence="4">NTR domain-containing protein</fullName>
    </recommendedName>
</protein>
<dbReference type="SMART" id="SM00643">
    <property type="entry name" value="C345C"/>
    <property type="match status" value="1"/>
</dbReference>
<organism evidence="5 6">
    <name type="scientific">Xenoophorus captivus</name>
    <dbReference type="NCBI Taxonomy" id="1517983"/>
    <lineage>
        <taxon>Eukaryota</taxon>
        <taxon>Metazoa</taxon>
        <taxon>Chordata</taxon>
        <taxon>Craniata</taxon>
        <taxon>Vertebrata</taxon>
        <taxon>Euteleostomi</taxon>
        <taxon>Actinopterygii</taxon>
        <taxon>Neopterygii</taxon>
        <taxon>Teleostei</taxon>
        <taxon>Neoteleostei</taxon>
        <taxon>Acanthomorphata</taxon>
        <taxon>Ovalentaria</taxon>
        <taxon>Atherinomorphae</taxon>
        <taxon>Cyprinodontiformes</taxon>
        <taxon>Goodeidae</taxon>
        <taxon>Xenoophorus</taxon>
    </lineage>
</organism>
<reference evidence="5 6" key="1">
    <citation type="submission" date="2021-06" db="EMBL/GenBank/DDBJ databases">
        <authorList>
            <person name="Palmer J.M."/>
        </authorList>
    </citation>
    <scope>NUCLEOTIDE SEQUENCE [LARGE SCALE GENOMIC DNA]</scope>
    <source>
        <strain evidence="5 6">XC_2019</strain>
        <tissue evidence="5">Muscle</tissue>
    </source>
</reference>
<dbReference type="Gene3D" id="2.60.40.690">
    <property type="entry name" value="Alpha-macroglobulin, receptor-binding domain"/>
    <property type="match status" value="1"/>
</dbReference>
<evidence type="ECO:0000259" key="4">
    <source>
        <dbReference type="PROSITE" id="PS50189"/>
    </source>
</evidence>
<proteinExistence type="predicted"/>
<keyword evidence="3" id="KW-1015">Disulfide bond</keyword>
<evidence type="ECO:0000313" key="6">
    <source>
        <dbReference type="Proteomes" id="UP001434883"/>
    </source>
</evidence>
<dbReference type="Pfam" id="PF21309">
    <property type="entry name" value="C5_CUB"/>
    <property type="match status" value="1"/>
</dbReference>
<evidence type="ECO:0000256" key="2">
    <source>
        <dbReference type="ARBA" id="ARBA00022525"/>
    </source>
</evidence>
<dbReference type="InterPro" id="IPR008993">
    <property type="entry name" value="TIMP-like_OB-fold"/>
</dbReference>
<feature type="domain" description="NTR" evidence="4">
    <location>
        <begin position="333"/>
        <end position="479"/>
    </location>
</feature>
<dbReference type="InterPro" id="IPR050473">
    <property type="entry name" value="A2M/Complement_sys"/>
</dbReference>
<dbReference type="PANTHER" id="PTHR11412">
    <property type="entry name" value="MACROGLOBULIN / COMPLEMENT"/>
    <property type="match status" value="1"/>
</dbReference>
<evidence type="ECO:0000256" key="1">
    <source>
        <dbReference type="ARBA" id="ARBA00004613"/>
    </source>
</evidence>
<dbReference type="SUPFAM" id="SSF48239">
    <property type="entry name" value="Terpenoid cyclases/Protein prenyltransferases"/>
    <property type="match status" value="1"/>
</dbReference>
<dbReference type="SUPFAM" id="SSF50242">
    <property type="entry name" value="TIMP-like"/>
    <property type="match status" value="1"/>
</dbReference>
<dbReference type="InterPro" id="IPR008930">
    <property type="entry name" value="Terpenoid_cyclase/PrenylTrfase"/>
</dbReference>
<comment type="subcellular location">
    <subcellularLocation>
        <location evidence="1">Secreted</location>
    </subcellularLocation>
</comment>
<dbReference type="SUPFAM" id="SSF49410">
    <property type="entry name" value="Alpha-macroglobulin receptor domain"/>
    <property type="match status" value="1"/>
</dbReference>
<feature type="non-terminal residue" evidence="5">
    <location>
        <position position="1"/>
    </location>
</feature>
<dbReference type="InterPro" id="IPR036595">
    <property type="entry name" value="A-macroglobulin_rcpt-bd_sf"/>
</dbReference>
<dbReference type="Pfam" id="PF01759">
    <property type="entry name" value="NTR"/>
    <property type="match status" value="1"/>
</dbReference>
<dbReference type="PROSITE" id="PS50189">
    <property type="entry name" value="NTR"/>
    <property type="match status" value="1"/>
</dbReference>
<dbReference type="InterPro" id="IPR048843">
    <property type="entry name" value="C5_CUB"/>
</dbReference>
<keyword evidence="2" id="KW-0964">Secreted</keyword>
<comment type="caution">
    <text evidence="5">The sequence shown here is derived from an EMBL/GenBank/DDBJ whole genome shotgun (WGS) entry which is preliminary data.</text>
</comment>
<evidence type="ECO:0000256" key="3">
    <source>
        <dbReference type="ARBA" id="ARBA00023157"/>
    </source>
</evidence>
<dbReference type="Pfam" id="PF07678">
    <property type="entry name" value="TED_complement"/>
    <property type="match status" value="1"/>
</dbReference>
<dbReference type="Pfam" id="PF07677">
    <property type="entry name" value="A2M_recep"/>
    <property type="match status" value="1"/>
</dbReference>
<name>A0ABV0RQ47_9TELE</name>
<dbReference type="EMBL" id="JAHRIN010052857">
    <property type="protein sequence ID" value="MEQ2210309.1"/>
    <property type="molecule type" value="Genomic_DNA"/>
</dbReference>
<dbReference type="Gene3D" id="1.50.10.20">
    <property type="match status" value="1"/>
</dbReference>
<dbReference type="InterPro" id="IPR009048">
    <property type="entry name" value="A-macroglobulin_rcpt-bd"/>
</dbReference>